<feature type="transmembrane region" description="Helical" evidence="1">
    <location>
        <begin position="20"/>
        <end position="41"/>
    </location>
</feature>
<accession>A0A5B9QKH6</accession>
<dbReference type="Pfam" id="PF07963">
    <property type="entry name" value="N_methyl"/>
    <property type="match status" value="1"/>
</dbReference>
<dbReference type="InterPro" id="IPR011453">
    <property type="entry name" value="DUF1559"/>
</dbReference>
<dbReference type="Pfam" id="PF07596">
    <property type="entry name" value="SBP_bac_10"/>
    <property type="match status" value="1"/>
</dbReference>
<dbReference type="EMBL" id="CP042913">
    <property type="protein sequence ID" value="QEG37546.1"/>
    <property type="molecule type" value="Genomic_DNA"/>
</dbReference>
<reference evidence="3 4" key="1">
    <citation type="submission" date="2019-08" db="EMBL/GenBank/DDBJ databases">
        <title>Deep-cultivation of Planctomycetes and their phenomic and genomic characterization uncovers novel biology.</title>
        <authorList>
            <person name="Wiegand S."/>
            <person name="Jogler M."/>
            <person name="Boedeker C."/>
            <person name="Pinto D."/>
            <person name="Vollmers J."/>
            <person name="Rivas-Marin E."/>
            <person name="Kohn T."/>
            <person name="Peeters S.H."/>
            <person name="Heuer A."/>
            <person name="Rast P."/>
            <person name="Oberbeckmann S."/>
            <person name="Bunk B."/>
            <person name="Jeske O."/>
            <person name="Meyerdierks A."/>
            <person name="Storesund J.E."/>
            <person name="Kallscheuer N."/>
            <person name="Luecker S."/>
            <person name="Lage O.M."/>
            <person name="Pohl T."/>
            <person name="Merkel B.J."/>
            <person name="Hornburger P."/>
            <person name="Mueller R.-W."/>
            <person name="Bruemmer F."/>
            <person name="Labrenz M."/>
            <person name="Spormann A.M."/>
            <person name="Op den Camp H."/>
            <person name="Overmann J."/>
            <person name="Amann R."/>
            <person name="Jetten M.S.M."/>
            <person name="Mascher T."/>
            <person name="Medema M.H."/>
            <person name="Devos D.P."/>
            <person name="Kaster A.-K."/>
            <person name="Ovreas L."/>
            <person name="Rohde M."/>
            <person name="Galperin M.Y."/>
            <person name="Jogler C."/>
        </authorList>
    </citation>
    <scope>NUCLEOTIDE SEQUENCE [LARGE SCALE GENOMIC DNA]</scope>
    <source>
        <strain evidence="3 4">Pr1d</strain>
    </source>
</reference>
<evidence type="ECO:0000313" key="4">
    <source>
        <dbReference type="Proteomes" id="UP000323917"/>
    </source>
</evidence>
<dbReference type="InterPro" id="IPR012902">
    <property type="entry name" value="N_methyl_site"/>
</dbReference>
<protein>
    <recommendedName>
        <fullName evidence="2">DUF1559 domain-containing protein</fullName>
    </recommendedName>
</protein>
<dbReference type="PROSITE" id="PS00409">
    <property type="entry name" value="PROKAR_NTER_METHYL"/>
    <property type="match status" value="1"/>
</dbReference>
<organism evidence="3 4">
    <name type="scientific">Bythopirellula goksoeyrii</name>
    <dbReference type="NCBI Taxonomy" id="1400387"/>
    <lineage>
        <taxon>Bacteria</taxon>
        <taxon>Pseudomonadati</taxon>
        <taxon>Planctomycetota</taxon>
        <taxon>Planctomycetia</taxon>
        <taxon>Pirellulales</taxon>
        <taxon>Lacipirellulaceae</taxon>
        <taxon>Bythopirellula</taxon>
    </lineage>
</organism>
<keyword evidence="1" id="KW-0472">Membrane</keyword>
<dbReference type="SUPFAM" id="SSF54523">
    <property type="entry name" value="Pili subunits"/>
    <property type="match status" value="1"/>
</dbReference>
<gene>
    <name evidence="3" type="ORF">Pr1d_48920</name>
</gene>
<dbReference type="OrthoDB" id="259319at2"/>
<dbReference type="RefSeq" id="WP_148075770.1">
    <property type="nucleotide sequence ID" value="NZ_CP042913.1"/>
</dbReference>
<feature type="domain" description="DUF1559" evidence="2">
    <location>
        <begin position="42"/>
        <end position="353"/>
    </location>
</feature>
<keyword evidence="4" id="KW-1185">Reference proteome</keyword>
<dbReference type="KEGG" id="bgok:Pr1d_48920"/>
<keyword evidence="1" id="KW-1133">Transmembrane helix</keyword>
<dbReference type="InterPro" id="IPR045584">
    <property type="entry name" value="Pilin-like"/>
</dbReference>
<dbReference type="AlphaFoldDB" id="A0A5B9QKH6"/>
<sequence length="370" mass="40189">MHPDRSSQKMASGRKAGFTLVELLVVIAIIGVLVALLLPAIQSARESARRSTCTNNLKNIGLSCLNYESSQGALPPSSLNSKQQQASGLGWPVLILPYVEQAAVSQNAIARYTDPSDDKSDNAYDRHFDDLNELLLPMYLCPSDPELREQEEKFYDTSTGAGRFRKAMSYAGVAGSYFSRTGNCPSDRDGQDFCISGSVSGLFGPNNFDGLLIQGWPVELREVTDGLSNTLLMGERTYQIRAWMIGAYWTGSAIPYEPPVRGGSRKTRPEGPQAQTAHFASKNITASFALNHDPYNGCYQAHNNDLGDRPKVPDSTPRVISVNDLPFGSRHPGGVNFARGDASVSFQQESMDPMVLLALGSRNGGEVVSE</sequence>
<keyword evidence="1" id="KW-0812">Transmembrane</keyword>
<dbReference type="Gene3D" id="3.30.700.10">
    <property type="entry name" value="Glycoprotein, Type 4 Pilin"/>
    <property type="match status" value="1"/>
</dbReference>
<evidence type="ECO:0000313" key="3">
    <source>
        <dbReference type="EMBL" id="QEG37546.1"/>
    </source>
</evidence>
<dbReference type="NCBIfam" id="TIGR02532">
    <property type="entry name" value="IV_pilin_GFxxxE"/>
    <property type="match status" value="1"/>
</dbReference>
<proteinExistence type="predicted"/>
<evidence type="ECO:0000259" key="2">
    <source>
        <dbReference type="Pfam" id="PF07596"/>
    </source>
</evidence>
<dbReference type="PANTHER" id="PTHR30093">
    <property type="entry name" value="GENERAL SECRETION PATHWAY PROTEIN G"/>
    <property type="match status" value="1"/>
</dbReference>
<name>A0A5B9QKH6_9BACT</name>
<dbReference type="PANTHER" id="PTHR30093:SF2">
    <property type="entry name" value="TYPE II SECRETION SYSTEM PROTEIN H"/>
    <property type="match status" value="1"/>
</dbReference>
<dbReference type="Proteomes" id="UP000323917">
    <property type="component" value="Chromosome"/>
</dbReference>
<evidence type="ECO:0000256" key="1">
    <source>
        <dbReference type="SAM" id="Phobius"/>
    </source>
</evidence>